<dbReference type="EMBL" id="CP130612">
    <property type="protein sequence ID" value="WKW12661.1"/>
    <property type="molecule type" value="Genomic_DNA"/>
</dbReference>
<proteinExistence type="predicted"/>
<evidence type="ECO:0000313" key="5">
    <source>
        <dbReference type="Proteomes" id="UP001229955"/>
    </source>
</evidence>
<evidence type="ECO:0000256" key="2">
    <source>
        <dbReference type="SAM" id="SignalP"/>
    </source>
</evidence>
<evidence type="ECO:0000313" key="3">
    <source>
        <dbReference type="EMBL" id="WKW12661.1"/>
    </source>
</evidence>
<feature type="chain" id="PRO_5041335260" evidence="2">
    <location>
        <begin position="27"/>
        <end position="334"/>
    </location>
</feature>
<keyword evidence="1" id="KW-1133">Transmembrane helix</keyword>
<dbReference type="RefSeq" id="WP_367885540.1">
    <property type="nucleotide sequence ID" value="NZ_CP130612.1"/>
</dbReference>
<accession>A0AA49JVA7</accession>
<sequence length="334" mass="36275">MFRRPVRRLAAIAVMLGAALAPDARAQDIAAIEDSVAALRLRSGEARAQLAQAEARLRSRPDDSLVFSGAVVRFTSADVPAAERRRLAAAFATADRELQAELGDVARTLLAETRWQLTVLKRPGALGRPFVSLLPATRRSESAASLLRFPLSSETVVRIIKNGVGDRIVARHAAFGSWLGGSLFLRDRAEMYYGASRDLVLRGTTRSRRCARGDVRECTIILDPARRDEWYTEEDTRRNFPPASAGVRATLFMFVMERAGPQLVTAMDAAPADASPIAVLASAASLDPDQLITQWQAAISSGGEARARVSPAMGLTSLAWILVFGLVATRRRPR</sequence>
<protein>
    <submittedName>
        <fullName evidence="4">Uncharacterized protein</fullName>
    </submittedName>
</protein>
<keyword evidence="1" id="KW-0472">Membrane</keyword>
<name>A0AA49Q7C0_9BACT</name>
<dbReference type="EMBL" id="CP130613">
    <property type="protein sequence ID" value="WKW15568.1"/>
    <property type="molecule type" value="Genomic_DNA"/>
</dbReference>
<organism evidence="4 5">
    <name type="scientific">Pseudogemmatithrix spongiicola</name>
    <dbReference type="NCBI Taxonomy" id="3062599"/>
    <lineage>
        <taxon>Bacteria</taxon>
        <taxon>Pseudomonadati</taxon>
        <taxon>Gemmatimonadota</taxon>
        <taxon>Gemmatimonadia</taxon>
        <taxon>Gemmatimonadales</taxon>
        <taxon>Gemmatimonadaceae</taxon>
        <taxon>Pseudogemmatithrix</taxon>
    </lineage>
</organism>
<keyword evidence="5" id="KW-1185">Reference proteome</keyword>
<dbReference type="KEGG" id="pspc:Strain318_001959"/>
<feature type="signal peptide" evidence="2">
    <location>
        <begin position="1"/>
        <end position="26"/>
    </location>
</feature>
<gene>
    <name evidence="3" type="ORF">Strain138_001960</name>
    <name evidence="4" type="ORF">Strain318_001959</name>
</gene>
<dbReference type="AlphaFoldDB" id="A0AA49Q7C0"/>
<feature type="transmembrane region" description="Helical" evidence="1">
    <location>
        <begin position="309"/>
        <end position="328"/>
    </location>
</feature>
<accession>A0AA49Q7C0</accession>
<evidence type="ECO:0000256" key="1">
    <source>
        <dbReference type="SAM" id="Phobius"/>
    </source>
</evidence>
<reference evidence="4" key="1">
    <citation type="submission" date="2023-07" db="EMBL/GenBank/DDBJ databases">
        <authorList>
            <person name="Haufschild T."/>
            <person name="Kallscheuer N."/>
            <person name="Hammer J."/>
            <person name="Kohn T."/>
            <person name="Kabuu M."/>
            <person name="Jogler M."/>
            <person name="Wohfarth N."/>
            <person name="Heuer A."/>
            <person name="Rohde M."/>
            <person name="van Teeseling M.C.F."/>
            <person name="Jogler C."/>
        </authorList>
    </citation>
    <scope>NUCLEOTIDE SEQUENCE</scope>
    <source>
        <strain evidence="3">Strain 138</strain>
        <strain evidence="4">Strain 318</strain>
    </source>
</reference>
<dbReference type="Proteomes" id="UP001229955">
    <property type="component" value="Chromosome"/>
</dbReference>
<keyword evidence="2" id="KW-0732">Signal</keyword>
<evidence type="ECO:0000313" key="4">
    <source>
        <dbReference type="EMBL" id="WKW15568.1"/>
    </source>
</evidence>
<keyword evidence="1" id="KW-0812">Transmembrane</keyword>